<accession>A0A8T0VHG2</accession>
<evidence type="ECO:0000259" key="2">
    <source>
        <dbReference type="Pfam" id="PF10354"/>
    </source>
</evidence>
<feature type="compositionally biased region" description="Basic and acidic residues" evidence="1">
    <location>
        <begin position="60"/>
        <end position="70"/>
    </location>
</feature>
<evidence type="ECO:0000313" key="3">
    <source>
        <dbReference type="EMBL" id="KAG2635702.1"/>
    </source>
</evidence>
<feature type="region of interest" description="Disordered" evidence="1">
    <location>
        <begin position="1"/>
        <end position="45"/>
    </location>
</feature>
<comment type="caution">
    <text evidence="3">The sequence shown here is derived from an EMBL/GenBank/DDBJ whole genome shotgun (WGS) entry which is preliminary data.</text>
</comment>
<organism evidence="3 4">
    <name type="scientific">Panicum virgatum</name>
    <name type="common">Blackwell switchgrass</name>
    <dbReference type="NCBI Taxonomy" id="38727"/>
    <lineage>
        <taxon>Eukaryota</taxon>
        <taxon>Viridiplantae</taxon>
        <taxon>Streptophyta</taxon>
        <taxon>Embryophyta</taxon>
        <taxon>Tracheophyta</taxon>
        <taxon>Spermatophyta</taxon>
        <taxon>Magnoliopsida</taxon>
        <taxon>Liliopsida</taxon>
        <taxon>Poales</taxon>
        <taxon>Poaceae</taxon>
        <taxon>PACMAD clade</taxon>
        <taxon>Panicoideae</taxon>
        <taxon>Panicodae</taxon>
        <taxon>Paniceae</taxon>
        <taxon>Panicinae</taxon>
        <taxon>Panicum</taxon>
        <taxon>Panicum sect. Hiantes</taxon>
    </lineage>
</organism>
<protein>
    <recommendedName>
        <fullName evidence="2">25S rRNA (uridine-N(3))-methyltransferase BMT5-like domain-containing protein</fullName>
    </recommendedName>
</protein>
<dbReference type="PANTHER" id="PTHR11538:SF26">
    <property type="entry name" value="FERREDOXIN-FOLD ANTICODON-BINDING DOMAIN-CONTAINING PROTEIN 1"/>
    <property type="match status" value="1"/>
</dbReference>
<feature type="domain" description="25S rRNA (uridine-N(3))-methyltransferase BMT5-like" evidence="2">
    <location>
        <begin position="111"/>
        <end position="276"/>
    </location>
</feature>
<dbReference type="Pfam" id="PF10354">
    <property type="entry name" value="BMT5-like"/>
    <property type="match status" value="1"/>
</dbReference>
<proteinExistence type="predicted"/>
<dbReference type="GO" id="GO:0070475">
    <property type="term" value="P:rRNA base methylation"/>
    <property type="evidence" value="ECO:0007669"/>
    <property type="project" value="InterPro"/>
</dbReference>
<dbReference type="EMBL" id="CM029040">
    <property type="protein sequence ID" value="KAG2635702.1"/>
    <property type="molecule type" value="Genomic_DNA"/>
</dbReference>
<dbReference type="PANTHER" id="PTHR11538">
    <property type="entry name" value="PHENYLALANYL-TRNA SYNTHETASE"/>
    <property type="match status" value="1"/>
</dbReference>
<dbReference type="InterPro" id="IPR019446">
    <property type="entry name" value="BMT5-like"/>
</dbReference>
<dbReference type="AlphaFoldDB" id="A0A8T0VHG2"/>
<dbReference type="FunFam" id="3.40.50.150:FF:000440">
    <property type="entry name" value="Os09g0479300 protein"/>
    <property type="match status" value="1"/>
</dbReference>
<feature type="region of interest" description="Disordered" evidence="1">
    <location>
        <begin position="312"/>
        <end position="342"/>
    </location>
</feature>
<reference evidence="3" key="1">
    <citation type="submission" date="2020-05" db="EMBL/GenBank/DDBJ databases">
        <title>WGS assembly of Panicum virgatum.</title>
        <authorList>
            <person name="Lovell J.T."/>
            <person name="Jenkins J."/>
            <person name="Shu S."/>
            <person name="Juenger T.E."/>
            <person name="Schmutz J."/>
        </authorList>
    </citation>
    <scope>NUCLEOTIDE SEQUENCE</scope>
    <source>
        <strain evidence="3">AP13</strain>
    </source>
</reference>
<feature type="region of interest" description="Disordered" evidence="1">
    <location>
        <begin position="59"/>
        <end position="80"/>
    </location>
</feature>
<name>A0A8T0VHG2_PANVG</name>
<dbReference type="GO" id="GO:0005737">
    <property type="term" value="C:cytoplasm"/>
    <property type="evidence" value="ECO:0007669"/>
    <property type="project" value="TreeGrafter"/>
</dbReference>
<gene>
    <name evidence="3" type="ORF">PVAP13_2NG383903</name>
</gene>
<evidence type="ECO:0000256" key="1">
    <source>
        <dbReference type="SAM" id="MobiDB-lite"/>
    </source>
</evidence>
<evidence type="ECO:0000313" key="4">
    <source>
        <dbReference type="Proteomes" id="UP000823388"/>
    </source>
</evidence>
<dbReference type="GO" id="GO:0070042">
    <property type="term" value="F:rRNA (uridine-N3-)-methyltransferase activity"/>
    <property type="evidence" value="ECO:0007669"/>
    <property type="project" value="InterPro"/>
</dbReference>
<keyword evidence="4" id="KW-1185">Reference proteome</keyword>
<sequence length="505" mass="55451">MAVGVVAPELGDPTAASLVGGDGAGGEAPLVAATKEDPPPAGGVPAVEGAPAAIAVEEEEAHKAEDKSEAEAADGVPAVEGAPAVITVEGEEETHKAEDKSEAAVAEESILIVGDGDFSFSLALATAFGSRANLVTTSLDTYDALRGKYSKAESNIMELKRLGATVLHGVDEKKMRFHADLKSSRFDRIVFNFPHAGFKGKEDDMHMVNLHKELLWGFFFNARHLVRRYGEIHVTHKTGLPYDRWDLEHLPSRSSLAMVEKVSFRKEDYPGYNQKRGDSARCDEPFDLGACCTFKFQIGDLMFARSLKKKLKKRNGKRPDSIPSLGGSNIYPGNRVTDRDNTGRMLMPPPPPYIADQRPLPRFPPNSDGMVRAPYFHQHDSFHPTASMLGPWLNALPDQGVIHQQDNFHPMASRPGPWLNAVPDQRGIRQQDSFHPMVGMPGPRLNALSDQGGIDQQDSFHPMASRPGPWLNAVPDQRGIRQRDNEMSLKREHEMHWQVMPGGKA</sequence>
<dbReference type="Proteomes" id="UP000823388">
    <property type="component" value="Chromosome 2N"/>
</dbReference>